<organism evidence="3 4">
    <name type="scientific">Cylindrodendrum hubeiense</name>
    <dbReference type="NCBI Taxonomy" id="595255"/>
    <lineage>
        <taxon>Eukaryota</taxon>
        <taxon>Fungi</taxon>
        <taxon>Dikarya</taxon>
        <taxon>Ascomycota</taxon>
        <taxon>Pezizomycotina</taxon>
        <taxon>Sordariomycetes</taxon>
        <taxon>Hypocreomycetidae</taxon>
        <taxon>Hypocreales</taxon>
        <taxon>Nectriaceae</taxon>
        <taxon>Cylindrodendrum</taxon>
    </lineage>
</organism>
<evidence type="ECO:0000313" key="3">
    <source>
        <dbReference type="EMBL" id="KAF7543452.1"/>
    </source>
</evidence>
<feature type="compositionally biased region" description="Basic and acidic residues" evidence="1">
    <location>
        <begin position="606"/>
        <end position="634"/>
    </location>
</feature>
<dbReference type="InterPro" id="IPR000719">
    <property type="entry name" value="Prot_kinase_dom"/>
</dbReference>
<dbReference type="InterPro" id="IPR011009">
    <property type="entry name" value="Kinase-like_dom_sf"/>
</dbReference>
<dbReference type="SUPFAM" id="SSF56112">
    <property type="entry name" value="Protein kinase-like (PK-like)"/>
    <property type="match status" value="1"/>
</dbReference>
<feature type="compositionally biased region" description="Low complexity" evidence="1">
    <location>
        <begin position="542"/>
        <end position="556"/>
    </location>
</feature>
<reference evidence="3" key="1">
    <citation type="submission" date="2020-03" db="EMBL/GenBank/DDBJ databases">
        <title>Draft Genome Sequence of Cylindrodendrum hubeiense.</title>
        <authorList>
            <person name="Buettner E."/>
            <person name="Kellner H."/>
        </authorList>
    </citation>
    <scope>NUCLEOTIDE SEQUENCE</scope>
    <source>
        <strain evidence="3">IHI 201604</strain>
    </source>
</reference>
<dbReference type="PROSITE" id="PS50011">
    <property type="entry name" value="PROTEIN_KINASE_DOM"/>
    <property type="match status" value="1"/>
</dbReference>
<dbReference type="GO" id="GO:0005524">
    <property type="term" value="F:ATP binding"/>
    <property type="evidence" value="ECO:0007669"/>
    <property type="project" value="InterPro"/>
</dbReference>
<sequence length="759" mass="86537">MINLTVYQRNTPKNPLDGLRNLNAVQGALLRGDREVTLNGTATISNDIRKELRQTHQPYTHQSDPTDLKFRDMRSLPDDKRVSDDLLRNIFGDCKWQGFRFEFVRILGTGGFGAGTLWKIHLEGGVTKLVVIKVPLGKDSYSREEKDWHLRYDGSRHTVQLVDLPKMAKAVQDEYKLKNSDKPLQYDQGKIFNSDLLTGTILEYMSHGDLLQILHKASRQIDCFPDRVLWGIWECLVKGAAAVAYQPIFNKHNRGFEQEMEQAKAENRLDAFLKALQKEDIAHDVHFDLEESNRFSHVMDKAWKIADQEYYWRIRMPIKMTRFTPEQVHQDWDKLSVNIPGQAAVNRFRGDNLTQGNPIAGRYGAWTNIFILAKTMEAAVTFLYRAHPFSAKYYTTIDGRTEGNTYGWRLNNGKYDHVDQGLRDILCQCLFERPLDRPSIVGLLRNIENRKGKGFDETGGDVKTFWDDMFAPQPTMPIPESVHSDIQQEISQALRDQSVAAQQQPSVGQDNVEEDRHNRPQAQGAASRNPYPPKVYQPSGFQTSPPEQQSTQQQGQHRPLGNAHRATSLPELPLRSKRRHDGSQHPEAGGGFMRPVFAIPNMSETSDSRSSDGHPAKRIRLEKTDEPPTRGFEIENKIDGFPMKMMKMMKINDQIVQPSGPHGNLATASEPENSSAPTKRVKRVRFKNASKIEKKPRKHFRPWHEKSGVGSRVGSEIWPRVPVAIQNLVVRSEQLKGRIGSELVGHVSRPAWEIKTRQV</sequence>
<feature type="domain" description="Protein kinase" evidence="2">
    <location>
        <begin position="101"/>
        <end position="449"/>
    </location>
</feature>
<evidence type="ECO:0000313" key="4">
    <source>
        <dbReference type="Proteomes" id="UP000722485"/>
    </source>
</evidence>
<dbReference type="AlphaFoldDB" id="A0A9P5LC19"/>
<feature type="compositionally biased region" description="Polar residues" evidence="1">
    <location>
        <begin position="493"/>
        <end position="509"/>
    </location>
</feature>
<keyword evidence="4" id="KW-1185">Reference proteome</keyword>
<dbReference type="OrthoDB" id="4062651at2759"/>
<comment type="caution">
    <text evidence="3">The sequence shown here is derived from an EMBL/GenBank/DDBJ whole genome shotgun (WGS) entry which is preliminary data.</text>
</comment>
<feature type="compositionally biased region" description="Polar residues" evidence="1">
    <location>
        <begin position="666"/>
        <end position="677"/>
    </location>
</feature>
<name>A0A9P5LC19_9HYPO</name>
<protein>
    <recommendedName>
        <fullName evidence="2">Protein kinase domain-containing protein</fullName>
    </recommendedName>
</protein>
<dbReference type="Proteomes" id="UP000722485">
    <property type="component" value="Unassembled WGS sequence"/>
</dbReference>
<feature type="region of interest" description="Disordered" evidence="1">
    <location>
        <begin position="657"/>
        <end position="680"/>
    </location>
</feature>
<evidence type="ECO:0000259" key="2">
    <source>
        <dbReference type="PROSITE" id="PS50011"/>
    </source>
</evidence>
<dbReference type="GO" id="GO:0004672">
    <property type="term" value="F:protein kinase activity"/>
    <property type="evidence" value="ECO:0007669"/>
    <property type="project" value="InterPro"/>
</dbReference>
<gene>
    <name evidence="3" type="ORF">G7Z17_g10722</name>
</gene>
<evidence type="ECO:0000256" key="1">
    <source>
        <dbReference type="SAM" id="MobiDB-lite"/>
    </source>
</evidence>
<feature type="region of interest" description="Disordered" evidence="1">
    <location>
        <begin position="493"/>
        <end position="634"/>
    </location>
</feature>
<accession>A0A9P5LC19</accession>
<proteinExistence type="predicted"/>
<dbReference type="EMBL" id="JAANBB010000365">
    <property type="protein sequence ID" value="KAF7543452.1"/>
    <property type="molecule type" value="Genomic_DNA"/>
</dbReference>